<keyword evidence="5" id="KW-0677">Repeat</keyword>
<keyword evidence="7 10" id="KW-0408">Iron</keyword>
<dbReference type="PROSITE" id="PS51819">
    <property type="entry name" value="VOC"/>
    <property type="match status" value="2"/>
</dbReference>
<feature type="compositionally biased region" description="Low complexity" evidence="11">
    <location>
        <begin position="167"/>
        <end position="183"/>
    </location>
</feature>
<evidence type="ECO:0000256" key="7">
    <source>
        <dbReference type="ARBA" id="ARBA00023004"/>
    </source>
</evidence>
<comment type="similarity">
    <text evidence="2 9">Belongs to the 4HPPD family.</text>
</comment>
<proteinExistence type="inferred from homology"/>
<dbReference type="NCBIfam" id="TIGR01263">
    <property type="entry name" value="4HPPD"/>
    <property type="match status" value="1"/>
</dbReference>
<feature type="domain" description="VOC" evidence="12">
    <location>
        <begin position="211"/>
        <end position="374"/>
    </location>
</feature>
<feature type="binding site" evidence="10">
    <location>
        <position position="297"/>
    </location>
    <ligand>
        <name>Fe cation</name>
        <dbReference type="ChEBI" id="CHEBI:24875"/>
    </ligand>
</feature>
<dbReference type="AlphaFoldDB" id="A0A6V3Q8Y1"/>
<evidence type="ECO:0000256" key="6">
    <source>
        <dbReference type="ARBA" id="ARBA00022878"/>
    </source>
</evidence>
<comment type="cofactor">
    <cofactor evidence="10">
        <name>Fe cation</name>
        <dbReference type="ChEBI" id="CHEBI:24875"/>
    </cofactor>
    <text evidence="10">Binds 1 Fe cation per subunit.</text>
</comment>
<dbReference type="FunFam" id="3.10.180.10:FF:000013">
    <property type="entry name" value="4-hydroxyphenylpyruvate dioxygenase"/>
    <property type="match status" value="1"/>
</dbReference>
<name>A0A6V3Q8Y1_9EUKA</name>
<sequence length="431" mass="47341">MSDKFGVLGFDHVEFWCGDALAVANTWKQALGMRELSRSDLSTGNNKFCSIVIGSNDVKMAFTSPYPTNIQDQHDDHTSDVDGVLGFDSAAAHDFIIKHGTAVRAIGLRVEDVHAAYEIATTKGNATGITKPTLLQDHTNQDQNLLVCELGLYGDVVLRLISDTKPTTTTTTTTESTTTTSSSFQGQYLPNFKDNDDDGSGGGLSDFGIASIDHVVGNVPDIKQIANKIIQFTGFHEFAEFTSEDVGTVESGLNSLVLANNLENVLLPINEPVTENMKRQSQIETYLIHNQGPGVQHIALRTNDIFKTIDKMRSRLSSTGCGFELMRRPSDGYYAELPSRLGDKLTKEQYEEIQRLGLLADADDQGILIQIFTTPVTYRPTLFLEIIQRIGCEIDGPSGEKEQKGGCGGFGKGNFRELFKSIEDYEKDFVK</sequence>
<keyword evidence="6" id="KW-0828">Tyrosine catabolism</keyword>
<feature type="binding site" evidence="10">
    <location>
        <position position="214"/>
    </location>
    <ligand>
        <name>Fe cation</name>
        <dbReference type="ChEBI" id="CHEBI:24875"/>
    </ligand>
</feature>
<dbReference type="Pfam" id="PF00903">
    <property type="entry name" value="Glyoxalase"/>
    <property type="match status" value="1"/>
</dbReference>
<dbReference type="GO" id="GO:0046872">
    <property type="term" value="F:metal ion binding"/>
    <property type="evidence" value="ECO:0007669"/>
    <property type="project" value="UniProtKB-KW"/>
</dbReference>
<dbReference type="InterPro" id="IPR037523">
    <property type="entry name" value="VOC_core"/>
</dbReference>
<dbReference type="EMBL" id="HBIV01032941">
    <property type="protein sequence ID" value="CAE0671827.1"/>
    <property type="molecule type" value="Transcribed_RNA"/>
</dbReference>
<dbReference type="InterPro" id="IPR005956">
    <property type="entry name" value="4OHPhenylPyrv_dOase"/>
</dbReference>
<accession>A0A6V3Q8Y1</accession>
<evidence type="ECO:0000256" key="10">
    <source>
        <dbReference type="PIRSR" id="PIRSR009283-1"/>
    </source>
</evidence>
<evidence type="ECO:0000256" key="9">
    <source>
        <dbReference type="PIRNR" id="PIRNR009283"/>
    </source>
</evidence>
<evidence type="ECO:0000256" key="2">
    <source>
        <dbReference type="ARBA" id="ARBA00005877"/>
    </source>
</evidence>
<dbReference type="InterPro" id="IPR041735">
    <property type="entry name" value="4OHPhenylPyrv_dOase_C"/>
</dbReference>
<dbReference type="EMBL" id="HBIV01032943">
    <property type="protein sequence ID" value="CAE0671828.1"/>
    <property type="molecule type" value="Transcribed_RNA"/>
</dbReference>
<dbReference type="InterPro" id="IPR029068">
    <property type="entry name" value="Glyas_Bleomycin-R_OHBP_Dase"/>
</dbReference>
<dbReference type="CDD" id="cd08342">
    <property type="entry name" value="HPPD_N_like"/>
    <property type="match status" value="1"/>
</dbReference>
<evidence type="ECO:0000256" key="4">
    <source>
        <dbReference type="ARBA" id="ARBA00022723"/>
    </source>
</evidence>
<evidence type="ECO:0000313" key="14">
    <source>
        <dbReference type="EMBL" id="CAE0671828.1"/>
    </source>
</evidence>
<evidence type="ECO:0000256" key="1">
    <source>
        <dbReference type="ARBA" id="ARBA00005162"/>
    </source>
</evidence>
<dbReference type="CDD" id="cd07250">
    <property type="entry name" value="HPPD_C_like"/>
    <property type="match status" value="1"/>
</dbReference>
<reference evidence="14" key="1">
    <citation type="submission" date="2021-01" db="EMBL/GenBank/DDBJ databases">
        <authorList>
            <person name="Corre E."/>
            <person name="Pelletier E."/>
            <person name="Niang G."/>
            <person name="Scheremetjew M."/>
            <person name="Finn R."/>
            <person name="Kale V."/>
            <person name="Holt S."/>
            <person name="Cochrane G."/>
            <person name="Meng A."/>
            <person name="Brown T."/>
            <person name="Cohen L."/>
        </authorList>
    </citation>
    <scope>NUCLEOTIDE SEQUENCE</scope>
    <source>
        <strain evidence="14">CCCM811</strain>
    </source>
</reference>
<dbReference type="InterPro" id="IPR004360">
    <property type="entry name" value="Glyas_Fos-R_dOase_dom"/>
</dbReference>
<feature type="binding site" evidence="10">
    <location>
        <position position="385"/>
    </location>
    <ligand>
        <name>Fe cation</name>
        <dbReference type="ChEBI" id="CHEBI:24875"/>
    </ligand>
</feature>
<dbReference type="PANTHER" id="PTHR11959">
    <property type="entry name" value="4-HYDROXYPHENYLPYRUVATE DIOXYGENASE"/>
    <property type="match status" value="1"/>
</dbReference>
<keyword evidence="8" id="KW-0585">Phenylalanine catabolism</keyword>
<evidence type="ECO:0000256" key="3">
    <source>
        <dbReference type="ARBA" id="ARBA00013222"/>
    </source>
</evidence>
<dbReference type="GO" id="GO:0006559">
    <property type="term" value="P:L-phenylalanine catabolic process"/>
    <property type="evidence" value="ECO:0007669"/>
    <property type="project" value="UniProtKB-KW"/>
</dbReference>
<protein>
    <recommendedName>
        <fullName evidence="3 9">4-hydroxyphenylpyruvate dioxygenase</fullName>
    </recommendedName>
</protein>
<evidence type="ECO:0000256" key="11">
    <source>
        <dbReference type="SAM" id="MobiDB-lite"/>
    </source>
</evidence>
<gene>
    <name evidence="13" type="ORF">LGLO00237_LOCUS23476</name>
    <name evidence="14" type="ORF">LGLO00237_LOCUS23477</name>
</gene>
<evidence type="ECO:0000259" key="12">
    <source>
        <dbReference type="PROSITE" id="PS51819"/>
    </source>
</evidence>
<feature type="region of interest" description="Disordered" evidence="11">
    <location>
        <begin position="166"/>
        <end position="192"/>
    </location>
</feature>
<dbReference type="GO" id="GO:0003868">
    <property type="term" value="F:4-hydroxyphenylpyruvate dioxygenase activity"/>
    <property type="evidence" value="ECO:0007669"/>
    <property type="project" value="InterPro"/>
</dbReference>
<keyword evidence="4 10" id="KW-0479">Metal-binding</keyword>
<dbReference type="PIRSF" id="PIRSF009283">
    <property type="entry name" value="HPP_dOase"/>
    <property type="match status" value="1"/>
</dbReference>
<evidence type="ECO:0000256" key="8">
    <source>
        <dbReference type="ARBA" id="ARBA00023232"/>
    </source>
</evidence>
<dbReference type="InterPro" id="IPR041736">
    <property type="entry name" value="4OHPhenylPyrv_dOase_N"/>
</dbReference>
<evidence type="ECO:0000313" key="13">
    <source>
        <dbReference type="EMBL" id="CAE0671827.1"/>
    </source>
</evidence>
<organism evidence="14">
    <name type="scientific">Lotharella globosa</name>
    <dbReference type="NCBI Taxonomy" id="91324"/>
    <lineage>
        <taxon>Eukaryota</taxon>
        <taxon>Sar</taxon>
        <taxon>Rhizaria</taxon>
        <taxon>Cercozoa</taxon>
        <taxon>Chlorarachniophyceae</taxon>
        <taxon>Lotharella</taxon>
    </lineage>
</organism>
<dbReference type="GO" id="GO:0006572">
    <property type="term" value="P:L-tyrosine catabolic process"/>
    <property type="evidence" value="ECO:0007669"/>
    <property type="project" value="UniProtKB-KW"/>
</dbReference>
<dbReference type="SUPFAM" id="SSF54593">
    <property type="entry name" value="Glyoxalase/Bleomycin resistance protein/Dihydroxybiphenyl dioxygenase"/>
    <property type="match status" value="1"/>
</dbReference>
<dbReference type="Gene3D" id="3.10.180.10">
    <property type="entry name" value="2,3-Dihydroxybiphenyl 1,2-Dioxygenase, domain 1"/>
    <property type="match status" value="2"/>
</dbReference>
<feature type="domain" description="VOC" evidence="12">
    <location>
        <begin position="9"/>
        <end position="163"/>
    </location>
</feature>
<evidence type="ECO:0000256" key="5">
    <source>
        <dbReference type="ARBA" id="ARBA00022737"/>
    </source>
</evidence>
<dbReference type="PANTHER" id="PTHR11959:SF1">
    <property type="entry name" value="4-HYDROXYPHENYLPYRUVATE DIOXYGENASE"/>
    <property type="match status" value="1"/>
</dbReference>
<comment type="pathway">
    <text evidence="1">Amino-acid degradation; L-phenylalanine degradation; acetoacetate and fumarate from L-phenylalanine: step 3/6.</text>
</comment>